<comment type="caution">
    <text evidence="10">The sequence shown here is derived from an EMBL/GenBank/DDBJ whole genome shotgun (WGS) entry which is preliminary data.</text>
</comment>
<evidence type="ECO:0000256" key="3">
    <source>
        <dbReference type="ARBA" id="ARBA00022448"/>
    </source>
</evidence>
<evidence type="ECO:0000256" key="8">
    <source>
        <dbReference type="PIRNR" id="PIRNR016661"/>
    </source>
</evidence>
<keyword evidence="6 9" id="KW-1133">Transmembrane helix</keyword>
<evidence type="ECO:0000256" key="7">
    <source>
        <dbReference type="ARBA" id="ARBA00023136"/>
    </source>
</evidence>
<dbReference type="Gene3D" id="1.10.1760.20">
    <property type="match status" value="1"/>
</dbReference>
<evidence type="ECO:0000313" key="10">
    <source>
        <dbReference type="EMBL" id="KAA5608962.1"/>
    </source>
</evidence>
<dbReference type="EMBL" id="VWPK01000063">
    <property type="protein sequence ID" value="KAA5608962.1"/>
    <property type="molecule type" value="Genomic_DNA"/>
</dbReference>
<dbReference type="PANTHER" id="PTHR34295:SF4">
    <property type="entry name" value="BIOTIN TRANSPORTER BIOY-RELATED"/>
    <property type="match status" value="1"/>
</dbReference>
<evidence type="ECO:0000256" key="6">
    <source>
        <dbReference type="ARBA" id="ARBA00022989"/>
    </source>
</evidence>
<feature type="transmembrane region" description="Helical" evidence="9">
    <location>
        <begin position="83"/>
        <end position="107"/>
    </location>
</feature>
<name>A0A5M6ILB1_9PROT</name>
<dbReference type="RefSeq" id="WP_150044545.1">
    <property type="nucleotide sequence ID" value="NZ_OW485601.1"/>
</dbReference>
<organism evidence="10 11">
    <name type="scientific">Rhodovastum atsumiense</name>
    <dbReference type="NCBI Taxonomy" id="504468"/>
    <lineage>
        <taxon>Bacteria</taxon>
        <taxon>Pseudomonadati</taxon>
        <taxon>Pseudomonadota</taxon>
        <taxon>Alphaproteobacteria</taxon>
        <taxon>Acetobacterales</taxon>
        <taxon>Acetobacteraceae</taxon>
        <taxon>Rhodovastum</taxon>
    </lineage>
</organism>
<proteinExistence type="inferred from homology"/>
<keyword evidence="11" id="KW-1185">Reference proteome</keyword>
<keyword evidence="7 8" id="KW-0472">Membrane</keyword>
<dbReference type="Pfam" id="PF02632">
    <property type="entry name" value="BioY"/>
    <property type="match status" value="1"/>
</dbReference>
<keyword evidence="5 9" id="KW-0812">Transmembrane</keyword>
<comment type="subcellular location">
    <subcellularLocation>
        <location evidence="1 8">Cell membrane</location>
        <topology evidence="1 8">Multi-pass membrane protein</topology>
    </subcellularLocation>
</comment>
<keyword evidence="4 8" id="KW-1003">Cell membrane</keyword>
<sequence length="187" mass="19120">MSAAGFTTRDVVYIALFAALTAALSIFPPFVVPMLGVPVTAQSLGPMLAGAVLGARRGGLAILLLLVLVALGLPLLSGGRGGLGVFFGPSAGFMLGWVVGAVVVGALHERFWATLRPVTSFLFCVIGGIVVCYAIGIPWVAVVAHLPLEKVAMGSAVFIPGDLIKAGLAAAVAVTVRRSYPLIRRAA</sequence>
<feature type="transmembrane region" description="Helical" evidence="9">
    <location>
        <begin position="119"/>
        <end position="141"/>
    </location>
</feature>
<dbReference type="OrthoDB" id="9803495at2"/>
<protein>
    <recommendedName>
        <fullName evidence="8">Biotin transporter</fullName>
    </recommendedName>
</protein>
<feature type="transmembrane region" description="Helical" evidence="9">
    <location>
        <begin position="153"/>
        <end position="176"/>
    </location>
</feature>
<feature type="transmembrane region" description="Helical" evidence="9">
    <location>
        <begin position="12"/>
        <end position="37"/>
    </location>
</feature>
<dbReference type="Proteomes" id="UP000325255">
    <property type="component" value="Unassembled WGS sequence"/>
</dbReference>
<gene>
    <name evidence="10" type="ORF">F1189_26500</name>
</gene>
<comment type="similarity">
    <text evidence="2 8">Belongs to the BioY family.</text>
</comment>
<accession>A0A5M6ILB1</accession>
<reference evidence="10 11" key="1">
    <citation type="submission" date="2019-09" db="EMBL/GenBank/DDBJ databases">
        <title>Genome sequence of Rhodovastum atsumiense, a diverse member of the Acetobacteraceae family of non-sulfur purple photosynthetic bacteria.</title>
        <authorList>
            <person name="Meyer T."/>
            <person name="Kyndt J."/>
        </authorList>
    </citation>
    <scope>NUCLEOTIDE SEQUENCE [LARGE SCALE GENOMIC DNA]</scope>
    <source>
        <strain evidence="10 11">DSM 21279</strain>
    </source>
</reference>
<dbReference type="PIRSF" id="PIRSF016661">
    <property type="entry name" value="BioY"/>
    <property type="match status" value="1"/>
</dbReference>
<evidence type="ECO:0000256" key="1">
    <source>
        <dbReference type="ARBA" id="ARBA00004651"/>
    </source>
</evidence>
<evidence type="ECO:0000256" key="2">
    <source>
        <dbReference type="ARBA" id="ARBA00010692"/>
    </source>
</evidence>
<dbReference type="PANTHER" id="PTHR34295">
    <property type="entry name" value="BIOTIN TRANSPORTER BIOY"/>
    <property type="match status" value="1"/>
</dbReference>
<dbReference type="GO" id="GO:0015225">
    <property type="term" value="F:biotin transmembrane transporter activity"/>
    <property type="evidence" value="ECO:0007669"/>
    <property type="project" value="UniProtKB-UniRule"/>
</dbReference>
<dbReference type="AlphaFoldDB" id="A0A5M6ILB1"/>
<evidence type="ECO:0000256" key="9">
    <source>
        <dbReference type="SAM" id="Phobius"/>
    </source>
</evidence>
<dbReference type="InterPro" id="IPR003784">
    <property type="entry name" value="BioY"/>
</dbReference>
<evidence type="ECO:0000256" key="4">
    <source>
        <dbReference type="ARBA" id="ARBA00022475"/>
    </source>
</evidence>
<feature type="transmembrane region" description="Helical" evidence="9">
    <location>
        <begin position="58"/>
        <end position="77"/>
    </location>
</feature>
<evidence type="ECO:0000256" key="5">
    <source>
        <dbReference type="ARBA" id="ARBA00022692"/>
    </source>
</evidence>
<dbReference type="GO" id="GO:0005886">
    <property type="term" value="C:plasma membrane"/>
    <property type="evidence" value="ECO:0007669"/>
    <property type="project" value="UniProtKB-SubCell"/>
</dbReference>
<keyword evidence="3 8" id="KW-0813">Transport</keyword>
<evidence type="ECO:0000313" key="11">
    <source>
        <dbReference type="Proteomes" id="UP000325255"/>
    </source>
</evidence>